<evidence type="ECO:0000313" key="1">
    <source>
        <dbReference type="Proteomes" id="UP000887580"/>
    </source>
</evidence>
<protein>
    <submittedName>
        <fullName evidence="2">Uncharacterized protein</fullName>
    </submittedName>
</protein>
<dbReference type="WBParaSite" id="PS1159_v2.g1433.t1">
    <property type="protein sequence ID" value="PS1159_v2.g1433.t1"/>
    <property type="gene ID" value="PS1159_v2.g1433"/>
</dbReference>
<organism evidence="1 2">
    <name type="scientific">Panagrolaimus sp. PS1159</name>
    <dbReference type="NCBI Taxonomy" id="55785"/>
    <lineage>
        <taxon>Eukaryota</taxon>
        <taxon>Metazoa</taxon>
        <taxon>Ecdysozoa</taxon>
        <taxon>Nematoda</taxon>
        <taxon>Chromadorea</taxon>
        <taxon>Rhabditida</taxon>
        <taxon>Tylenchina</taxon>
        <taxon>Panagrolaimomorpha</taxon>
        <taxon>Panagrolaimoidea</taxon>
        <taxon>Panagrolaimidae</taxon>
        <taxon>Panagrolaimus</taxon>
    </lineage>
</organism>
<sequence length="879" mass="98539">MGSLSDKKLGITSPRITPIRRTPVSNNITQFLSSVSRASSASRMSNISVSTNGQTSTTPKTAAEKKNVKVKRVEIDADIEMVEPESEEENVVLVEPAAEETTLATHEISTSSGKDNQAVNASATQTSGCGGATQTSGCGGGGGDVTSTTPKAAAEKKNAKVKRVEIDVDIEMVDADSDEENVVLVAGNEAPPATHQPSTFSGNENEEVIDINDDDDIVSATPTSGSGGNTVDPKMKKIKQTNIDDDIEVIEEDVSGQHGAIPEAYNTAETPSELQRSISVMSENSRIILSPNNDTDRLGAGTRTPNGVADNQEKESSSVHKTSRGQKKRTPAPDFSILERRKVFPNDYEYGNTLTNKPNGRIIVFEENDRQHCREYTYSHKNAWYCRFCLTVSGQKIYAHMNQDGTFDVLIKHFCKAITYEKSKNDQEKIKEKFSREKAPRKRNALSFSKDDLAADNKPMSSKYSRAARSRTINSSEVYNLRMLEIKRPRKPEQKYLNSEFTGDFTRNTGGQSSKFSISTSTSFREVLPADWRLGYDRTGAYGRRVIVFEENDRNYAREYGNSDLCKRCHGCYRVQKTVNLKWSEGNQLCVPTNHICKPKLYSEIEQEQFLLQEKSPSRRRAATTERRSKRQRIDVEAMRDESDDSIDFAAQEDSNIHNDWNEFIEPSTPPSNFDPIVSPPIASPNQIPSPPLSDENDSEFNTSYRFYHPSGYFYYKCCEKLELAYQLQAYRFWANIKISHLRQTSVPQITHTTADQQSSGFSSISLLMTGSEAHAEHIKKKLNTYFLMHSAEIGAIIGQSLTQTYNPKVIETISSNDLTDIHFIALAHWFKCRIALFKDGSWKRFGEWQNSPDLQRNGYVPMIVMERKNGIYSPIFSV</sequence>
<dbReference type="Proteomes" id="UP000887580">
    <property type="component" value="Unplaced"/>
</dbReference>
<accession>A0AC35F6A9</accession>
<proteinExistence type="predicted"/>
<name>A0AC35F6A9_9BILA</name>
<reference evidence="2" key="1">
    <citation type="submission" date="2022-11" db="UniProtKB">
        <authorList>
            <consortium name="WormBaseParasite"/>
        </authorList>
    </citation>
    <scope>IDENTIFICATION</scope>
</reference>
<evidence type="ECO:0000313" key="2">
    <source>
        <dbReference type="WBParaSite" id="PS1159_v2.g1433.t1"/>
    </source>
</evidence>